<gene>
    <name evidence="1" type="ORF">Cch01nite_15140</name>
</gene>
<keyword evidence="2" id="KW-1185">Reference proteome</keyword>
<proteinExistence type="predicted"/>
<comment type="caution">
    <text evidence="1">The sequence shown here is derived from an EMBL/GenBank/DDBJ whole genome shotgun (WGS) entry which is preliminary data.</text>
</comment>
<protein>
    <recommendedName>
        <fullName evidence="3">Transcriptional regulator HTH-type FeoC domain-containing protein</fullName>
    </recommendedName>
</protein>
<organism evidence="1 2">
    <name type="scientific">Cellulomonas chitinilytica</name>
    <dbReference type="NCBI Taxonomy" id="398759"/>
    <lineage>
        <taxon>Bacteria</taxon>
        <taxon>Bacillati</taxon>
        <taxon>Actinomycetota</taxon>
        <taxon>Actinomycetes</taxon>
        <taxon>Micrococcales</taxon>
        <taxon>Cellulomonadaceae</taxon>
        <taxon>Cellulomonas</taxon>
    </lineage>
</organism>
<dbReference type="EMBL" id="BONK01000004">
    <property type="protein sequence ID" value="GIG20790.1"/>
    <property type="molecule type" value="Genomic_DNA"/>
</dbReference>
<dbReference type="RefSeq" id="WP_203750709.1">
    <property type="nucleotide sequence ID" value="NZ_BONK01000004.1"/>
</dbReference>
<name>A0A919P206_9CELL</name>
<accession>A0A919P206</accession>
<dbReference type="AlphaFoldDB" id="A0A919P206"/>
<reference evidence="1" key="1">
    <citation type="submission" date="2021-01" db="EMBL/GenBank/DDBJ databases">
        <title>Whole genome shotgun sequence of Cellulomonas chitinilytica NBRC 110799.</title>
        <authorList>
            <person name="Komaki H."/>
            <person name="Tamura T."/>
        </authorList>
    </citation>
    <scope>NUCLEOTIDE SEQUENCE</scope>
    <source>
        <strain evidence="1">NBRC 110799</strain>
    </source>
</reference>
<evidence type="ECO:0000313" key="1">
    <source>
        <dbReference type="EMBL" id="GIG20790.1"/>
    </source>
</evidence>
<evidence type="ECO:0008006" key="3">
    <source>
        <dbReference type="Google" id="ProtNLM"/>
    </source>
</evidence>
<sequence>MTVLADVLRETDRGLRPGRVAERLGLPVDLVTATLDHAVHAELVVRPSGACTDCAPVAARPPSCAGCMFATPVRTGRAPAGSR</sequence>
<evidence type="ECO:0000313" key="2">
    <source>
        <dbReference type="Proteomes" id="UP000632740"/>
    </source>
</evidence>
<dbReference type="Proteomes" id="UP000632740">
    <property type="component" value="Unassembled WGS sequence"/>
</dbReference>